<feature type="region of interest" description="Disordered" evidence="1">
    <location>
        <begin position="1"/>
        <end position="52"/>
    </location>
</feature>
<evidence type="ECO:0000313" key="3">
    <source>
        <dbReference type="Proteomes" id="UP001365542"/>
    </source>
</evidence>
<dbReference type="AlphaFoldDB" id="A0AAV9WSX0"/>
<accession>A0AAV9WSX0</accession>
<dbReference type="Proteomes" id="UP001365542">
    <property type="component" value="Unassembled WGS sequence"/>
</dbReference>
<proteinExistence type="predicted"/>
<keyword evidence="3" id="KW-1185">Reference proteome</keyword>
<evidence type="ECO:0000256" key="1">
    <source>
        <dbReference type="SAM" id="MobiDB-lite"/>
    </source>
</evidence>
<reference evidence="2 3" key="1">
    <citation type="submission" date="2019-10" db="EMBL/GenBank/DDBJ databases">
        <authorList>
            <person name="Palmer J.M."/>
        </authorList>
    </citation>
    <scope>NUCLEOTIDE SEQUENCE [LARGE SCALE GENOMIC DNA]</scope>
    <source>
        <strain evidence="2 3">TWF694</strain>
    </source>
</reference>
<feature type="compositionally biased region" description="Low complexity" evidence="1">
    <location>
        <begin position="23"/>
        <end position="43"/>
    </location>
</feature>
<evidence type="ECO:0000313" key="2">
    <source>
        <dbReference type="EMBL" id="KAK6524059.1"/>
    </source>
</evidence>
<name>A0AAV9WSX0_9PEZI</name>
<dbReference type="EMBL" id="JAVHJO010000018">
    <property type="protein sequence ID" value="KAK6524059.1"/>
    <property type="molecule type" value="Genomic_DNA"/>
</dbReference>
<gene>
    <name evidence="2" type="ORF">TWF694_005724</name>
</gene>
<comment type="caution">
    <text evidence="2">The sequence shown here is derived from an EMBL/GenBank/DDBJ whole genome shotgun (WGS) entry which is preliminary data.</text>
</comment>
<organism evidence="2 3">
    <name type="scientific">Orbilia ellipsospora</name>
    <dbReference type="NCBI Taxonomy" id="2528407"/>
    <lineage>
        <taxon>Eukaryota</taxon>
        <taxon>Fungi</taxon>
        <taxon>Dikarya</taxon>
        <taxon>Ascomycota</taxon>
        <taxon>Pezizomycotina</taxon>
        <taxon>Orbiliomycetes</taxon>
        <taxon>Orbiliales</taxon>
        <taxon>Orbiliaceae</taxon>
        <taxon>Orbilia</taxon>
    </lineage>
</organism>
<sequence length="153" mass="16821">MGPPFSPKTTTVRIPQTPPKQITSNPDTTTPKTTTTHSITSTATKRENSGSVGFGFHVLGSRGVSKRRYLAASNSINMKAVMALTGQSSPPPYAANTPNGSPYLPRINRFGQHRRLGVYERIQVEWIKKALLRQEKGLKWDEKTGEPLFVVGD</sequence>
<feature type="compositionally biased region" description="Polar residues" evidence="1">
    <location>
        <begin position="7"/>
        <end position="22"/>
    </location>
</feature>
<protein>
    <submittedName>
        <fullName evidence="2">Uncharacterized protein</fullName>
    </submittedName>
</protein>